<evidence type="ECO:0000313" key="10">
    <source>
        <dbReference type="EMBL" id="KAH7931524.1"/>
    </source>
</evidence>
<keyword evidence="5" id="KW-0862">Zinc</keyword>
<feature type="region of interest" description="Disordered" evidence="8">
    <location>
        <begin position="21"/>
        <end position="57"/>
    </location>
</feature>
<keyword evidence="4 7" id="KW-0863">Zinc-finger</keyword>
<protein>
    <recommendedName>
        <fullName evidence="9">C2H2-type domain-containing protein</fullName>
    </recommendedName>
</protein>
<keyword evidence="3" id="KW-0677">Repeat</keyword>
<dbReference type="InterPro" id="IPR013087">
    <property type="entry name" value="Znf_C2H2_type"/>
</dbReference>
<dbReference type="SMART" id="SM00355">
    <property type="entry name" value="ZnF_C2H2"/>
    <property type="match status" value="2"/>
</dbReference>
<evidence type="ECO:0000256" key="5">
    <source>
        <dbReference type="ARBA" id="ARBA00022833"/>
    </source>
</evidence>
<comment type="subcellular location">
    <subcellularLocation>
        <location evidence="1">Nucleus</location>
    </subcellularLocation>
</comment>
<evidence type="ECO:0000313" key="11">
    <source>
        <dbReference type="Proteomes" id="UP000821866"/>
    </source>
</evidence>
<evidence type="ECO:0000256" key="3">
    <source>
        <dbReference type="ARBA" id="ARBA00022737"/>
    </source>
</evidence>
<dbReference type="Gene3D" id="3.30.160.60">
    <property type="entry name" value="Classic Zinc Finger"/>
    <property type="match status" value="2"/>
</dbReference>
<keyword evidence="11" id="KW-1185">Reference proteome</keyword>
<sequence length="162" mass="18284">METAMISVTFVHPLTAAESFQVKPEASQGKRPSPPRCHEIRAPLGSASHPRTEDGEKSRLGCRYCCESCDYEARVPALLKMHVRTHTGERPFWCHPCPNSFAQKTTLTKHLRTHTASVHTSARHARGDSPRVSVFHCTFELTRENDRTSAVFAPRVFQRCQL</sequence>
<keyword evidence="6" id="KW-0539">Nucleus</keyword>
<proteinExistence type="predicted"/>
<comment type="caution">
    <text evidence="10">The sequence shown here is derived from an EMBL/GenBank/DDBJ whole genome shotgun (WGS) entry which is preliminary data.</text>
</comment>
<dbReference type="Proteomes" id="UP000821866">
    <property type="component" value="Unassembled WGS sequence"/>
</dbReference>
<dbReference type="PANTHER" id="PTHR24394">
    <property type="entry name" value="ZINC FINGER PROTEIN"/>
    <property type="match status" value="1"/>
</dbReference>
<dbReference type="AlphaFoldDB" id="A0A9J6CT26"/>
<dbReference type="EMBL" id="JABSTU010006967">
    <property type="protein sequence ID" value="KAH7931524.1"/>
    <property type="molecule type" value="Genomic_DNA"/>
</dbReference>
<dbReference type="GO" id="GO:0000981">
    <property type="term" value="F:DNA-binding transcription factor activity, RNA polymerase II-specific"/>
    <property type="evidence" value="ECO:0007669"/>
    <property type="project" value="TreeGrafter"/>
</dbReference>
<dbReference type="PROSITE" id="PS00028">
    <property type="entry name" value="ZINC_FINGER_C2H2_1"/>
    <property type="match status" value="1"/>
</dbReference>
<dbReference type="SUPFAM" id="SSF57667">
    <property type="entry name" value="beta-beta-alpha zinc fingers"/>
    <property type="match status" value="1"/>
</dbReference>
<dbReference type="PROSITE" id="PS50157">
    <property type="entry name" value="ZINC_FINGER_C2H2_2"/>
    <property type="match status" value="2"/>
</dbReference>
<gene>
    <name evidence="10" type="ORF">HPB51_029823</name>
</gene>
<organism evidence="10 11">
    <name type="scientific">Rhipicephalus microplus</name>
    <name type="common">Cattle tick</name>
    <name type="synonym">Boophilus microplus</name>
    <dbReference type="NCBI Taxonomy" id="6941"/>
    <lineage>
        <taxon>Eukaryota</taxon>
        <taxon>Metazoa</taxon>
        <taxon>Ecdysozoa</taxon>
        <taxon>Arthropoda</taxon>
        <taxon>Chelicerata</taxon>
        <taxon>Arachnida</taxon>
        <taxon>Acari</taxon>
        <taxon>Parasitiformes</taxon>
        <taxon>Ixodida</taxon>
        <taxon>Ixodoidea</taxon>
        <taxon>Ixodidae</taxon>
        <taxon>Rhipicephalinae</taxon>
        <taxon>Rhipicephalus</taxon>
        <taxon>Boophilus</taxon>
    </lineage>
</organism>
<evidence type="ECO:0000256" key="7">
    <source>
        <dbReference type="PROSITE-ProRule" id="PRU00042"/>
    </source>
</evidence>
<dbReference type="PANTHER" id="PTHR24394:SF29">
    <property type="entry name" value="MYONEURIN"/>
    <property type="match status" value="1"/>
</dbReference>
<evidence type="ECO:0000256" key="4">
    <source>
        <dbReference type="ARBA" id="ARBA00022771"/>
    </source>
</evidence>
<feature type="domain" description="C2H2-type" evidence="9">
    <location>
        <begin position="64"/>
        <end position="91"/>
    </location>
</feature>
<evidence type="ECO:0000256" key="6">
    <source>
        <dbReference type="ARBA" id="ARBA00023242"/>
    </source>
</evidence>
<dbReference type="InterPro" id="IPR036236">
    <property type="entry name" value="Znf_C2H2_sf"/>
</dbReference>
<keyword evidence="2" id="KW-0479">Metal-binding</keyword>
<reference evidence="10" key="1">
    <citation type="journal article" date="2020" name="Cell">
        <title>Large-Scale Comparative Analyses of Tick Genomes Elucidate Their Genetic Diversity and Vector Capacities.</title>
        <authorList>
            <consortium name="Tick Genome and Microbiome Consortium (TIGMIC)"/>
            <person name="Jia N."/>
            <person name="Wang J."/>
            <person name="Shi W."/>
            <person name="Du L."/>
            <person name="Sun Y."/>
            <person name="Zhan W."/>
            <person name="Jiang J.F."/>
            <person name="Wang Q."/>
            <person name="Zhang B."/>
            <person name="Ji P."/>
            <person name="Bell-Sakyi L."/>
            <person name="Cui X.M."/>
            <person name="Yuan T.T."/>
            <person name="Jiang B.G."/>
            <person name="Yang W.F."/>
            <person name="Lam T.T."/>
            <person name="Chang Q.C."/>
            <person name="Ding S.J."/>
            <person name="Wang X.J."/>
            <person name="Zhu J.G."/>
            <person name="Ruan X.D."/>
            <person name="Zhao L."/>
            <person name="Wei J.T."/>
            <person name="Ye R.Z."/>
            <person name="Que T.C."/>
            <person name="Du C.H."/>
            <person name="Zhou Y.H."/>
            <person name="Cheng J.X."/>
            <person name="Dai P.F."/>
            <person name="Guo W.B."/>
            <person name="Han X.H."/>
            <person name="Huang E.J."/>
            <person name="Li L.F."/>
            <person name="Wei W."/>
            <person name="Gao Y.C."/>
            <person name="Liu J.Z."/>
            <person name="Shao H.Z."/>
            <person name="Wang X."/>
            <person name="Wang C.C."/>
            <person name="Yang T.C."/>
            <person name="Huo Q.B."/>
            <person name="Li W."/>
            <person name="Chen H.Y."/>
            <person name="Chen S.E."/>
            <person name="Zhou L.G."/>
            <person name="Ni X.B."/>
            <person name="Tian J.H."/>
            <person name="Sheng Y."/>
            <person name="Liu T."/>
            <person name="Pan Y.S."/>
            <person name="Xia L.Y."/>
            <person name="Li J."/>
            <person name="Zhao F."/>
            <person name="Cao W.C."/>
        </authorList>
    </citation>
    <scope>NUCLEOTIDE SEQUENCE</scope>
    <source>
        <strain evidence="10">Rmic-2018</strain>
    </source>
</reference>
<feature type="domain" description="C2H2-type" evidence="9">
    <location>
        <begin position="92"/>
        <end position="119"/>
    </location>
</feature>
<evidence type="ECO:0000259" key="9">
    <source>
        <dbReference type="PROSITE" id="PS50157"/>
    </source>
</evidence>
<evidence type="ECO:0000256" key="1">
    <source>
        <dbReference type="ARBA" id="ARBA00004123"/>
    </source>
</evidence>
<name>A0A9J6CT26_RHIMP</name>
<evidence type="ECO:0000256" key="2">
    <source>
        <dbReference type="ARBA" id="ARBA00022723"/>
    </source>
</evidence>
<evidence type="ECO:0000256" key="8">
    <source>
        <dbReference type="SAM" id="MobiDB-lite"/>
    </source>
</evidence>
<accession>A0A9J6CT26</accession>
<dbReference type="FunFam" id="3.30.160.60:FF:002343">
    <property type="entry name" value="Zinc finger protein 33A"/>
    <property type="match status" value="1"/>
</dbReference>
<dbReference type="GO" id="GO:0005634">
    <property type="term" value="C:nucleus"/>
    <property type="evidence" value="ECO:0007669"/>
    <property type="project" value="UniProtKB-SubCell"/>
</dbReference>
<reference evidence="10" key="2">
    <citation type="submission" date="2021-09" db="EMBL/GenBank/DDBJ databases">
        <authorList>
            <person name="Jia N."/>
            <person name="Wang J."/>
            <person name="Shi W."/>
            <person name="Du L."/>
            <person name="Sun Y."/>
            <person name="Zhan W."/>
            <person name="Jiang J."/>
            <person name="Wang Q."/>
            <person name="Zhang B."/>
            <person name="Ji P."/>
            <person name="Sakyi L.B."/>
            <person name="Cui X."/>
            <person name="Yuan T."/>
            <person name="Jiang B."/>
            <person name="Yang W."/>
            <person name="Lam T.T.-Y."/>
            <person name="Chang Q."/>
            <person name="Ding S."/>
            <person name="Wang X."/>
            <person name="Zhu J."/>
            <person name="Ruan X."/>
            <person name="Zhao L."/>
            <person name="Wei J."/>
            <person name="Que T."/>
            <person name="Du C."/>
            <person name="Cheng J."/>
            <person name="Dai P."/>
            <person name="Han X."/>
            <person name="Huang E."/>
            <person name="Gao Y."/>
            <person name="Liu J."/>
            <person name="Shao H."/>
            <person name="Ye R."/>
            <person name="Li L."/>
            <person name="Wei W."/>
            <person name="Wang X."/>
            <person name="Wang C."/>
            <person name="Huo Q."/>
            <person name="Li W."/>
            <person name="Guo W."/>
            <person name="Chen H."/>
            <person name="Chen S."/>
            <person name="Zhou L."/>
            <person name="Zhou L."/>
            <person name="Ni X."/>
            <person name="Tian J."/>
            <person name="Zhou Y."/>
            <person name="Sheng Y."/>
            <person name="Liu T."/>
            <person name="Pan Y."/>
            <person name="Xia L."/>
            <person name="Li J."/>
            <person name="Zhao F."/>
            <person name="Cao W."/>
        </authorList>
    </citation>
    <scope>NUCLEOTIDE SEQUENCE</scope>
    <source>
        <strain evidence="10">Rmic-2018</strain>
        <tissue evidence="10">Larvae</tissue>
    </source>
</reference>
<dbReference type="GO" id="GO:0008270">
    <property type="term" value="F:zinc ion binding"/>
    <property type="evidence" value="ECO:0007669"/>
    <property type="project" value="UniProtKB-KW"/>
</dbReference>